<evidence type="ECO:0000313" key="2">
    <source>
        <dbReference type="EMBL" id="QFZ21989.1"/>
    </source>
</evidence>
<evidence type="ECO:0000313" key="3">
    <source>
        <dbReference type="Proteomes" id="UP000325787"/>
    </source>
</evidence>
<dbReference type="InterPro" id="IPR029044">
    <property type="entry name" value="Nucleotide-diphossugar_trans"/>
</dbReference>
<name>A0A5Q0H741_SACSY</name>
<gene>
    <name evidence="2" type="ORF">EKG83_35345</name>
</gene>
<evidence type="ECO:0000259" key="1">
    <source>
        <dbReference type="Pfam" id="PF12804"/>
    </source>
</evidence>
<keyword evidence="3" id="KW-1185">Reference proteome</keyword>
<dbReference type="OrthoDB" id="4427994at2"/>
<accession>A0A5Q0H741</accession>
<protein>
    <submittedName>
        <fullName evidence="2">Nucleotidyltransferase family protein</fullName>
    </submittedName>
</protein>
<feature type="domain" description="MobA-like NTP transferase" evidence="1">
    <location>
        <begin position="5"/>
        <end position="161"/>
    </location>
</feature>
<dbReference type="InterPro" id="IPR025877">
    <property type="entry name" value="MobA-like_NTP_Trfase"/>
</dbReference>
<dbReference type="SUPFAM" id="SSF53448">
    <property type="entry name" value="Nucleotide-diphospho-sugar transferases"/>
    <property type="match status" value="1"/>
</dbReference>
<reference evidence="3" key="1">
    <citation type="journal article" date="2021" name="Curr. Microbiol.">
        <title>Complete genome of nocamycin-producing strain Saccharothrix syringae NRRL B-16468 reveals the biosynthetic potential for secondary metabolites.</title>
        <authorList>
            <person name="Mo X."/>
            <person name="Yang S."/>
        </authorList>
    </citation>
    <scope>NUCLEOTIDE SEQUENCE [LARGE SCALE GENOMIC DNA]</scope>
    <source>
        <strain evidence="3">ATCC 51364 / DSM 43886 / JCM 6844 / KCTC 9398 / NBRC 14523 / NRRL B-16468 / INA 2240</strain>
    </source>
</reference>
<dbReference type="Gene3D" id="3.90.550.10">
    <property type="entry name" value="Spore Coat Polysaccharide Biosynthesis Protein SpsA, Chain A"/>
    <property type="match status" value="1"/>
</dbReference>
<dbReference type="Pfam" id="PF12804">
    <property type="entry name" value="NTP_transf_3"/>
    <property type="match status" value="1"/>
</dbReference>
<dbReference type="PANTHER" id="PTHR43777">
    <property type="entry name" value="MOLYBDENUM COFACTOR CYTIDYLYLTRANSFERASE"/>
    <property type="match status" value="1"/>
</dbReference>
<dbReference type="EMBL" id="CP034550">
    <property type="protein sequence ID" value="QFZ21989.1"/>
    <property type="molecule type" value="Genomic_DNA"/>
</dbReference>
<organism evidence="2 3">
    <name type="scientific">Saccharothrix syringae</name>
    <name type="common">Nocardiopsis syringae</name>
    <dbReference type="NCBI Taxonomy" id="103733"/>
    <lineage>
        <taxon>Bacteria</taxon>
        <taxon>Bacillati</taxon>
        <taxon>Actinomycetota</taxon>
        <taxon>Actinomycetes</taxon>
        <taxon>Pseudonocardiales</taxon>
        <taxon>Pseudonocardiaceae</taxon>
        <taxon>Saccharothrix</taxon>
    </lineage>
</organism>
<proteinExistence type="predicted"/>
<dbReference type="Proteomes" id="UP000325787">
    <property type="component" value="Chromosome"/>
</dbReference>
<dbReference type="AlphaFoldDB" id="A0A5Q0H741"/>
<dbReference type="RefSeq" id="WP_033433359.1">
    <property type="nucleotide sequence ID" value="NZ_CP034550.1"/>
</dbReference>
<keyword evidence="2" id="KW-0808">Transferase</keyword>
<dbReference type="PANTHER" id="PTHR43777:SF1">
    <property type="entry name" value="MOLYBDENUM COFACTOR CYTIDYLYLTRANSFERASE"/>
    <property type="match status" value="1"/>
</dbReference>
<dbReference type="KEGG" id="ssyi:EKG83_35345"/>
<dbReference type="GO" id="GO:0016779">
    <property type="term" value="F:nucleotidyltransferase activity"/>
    <property type="evidence" value="ECO:0007669"/>
    <property type="project" value="UniProtKB-ARBA"/>
</dbReference>
<sequence>MRVAGLVLAAGAGRRFGRPKALVSHRGVRWVEHAAGVLRDAGCSPVAVVLGAAAADARALVPAGCLVVDNPDWASGMGSSLRAGLGALAGADAVVVLPVDTPGVTAAAVGRFVALASAAALARASYSGVPGHPVLIGADHWAGVSAAAVGDAGARDYLRARGAVDVPCGDVADGADVDRPGDLG</sequence>